<dbReference type="EMBL" id="JBHTMP010000001">
    <property type="protein sequence ID" value="MFD1319673.1"/>
    <property type="molecule type" value="Genomic_DNA"/>
</dbReference>
<dbReference type="Proteomes" id="UP001597260">
    <property type="component" value="Unassembled WGS sequence"/>
</dbReference>
<comment type="caution">
    <text evidence="2">The sequence shown here is derived from an EMBL/GenBank/DDBJ whole genome shotgun (WGS) entry which is preliminary data.</text>
</comment>
<accession>A0ABW3Y995</accession>
<dbReference type="InterPro" id="IPR050834">
    <property type="entry name" value="Glycosyltransf_2"/>
</dbReference>
<dbReference type="CDD" id="cd00761">
    <property type="entry name" value="Glyco_tranf_GTA_type"/>
    <property type="match status" value="1"/>
</dbReference>
<evidence type="ECO:0000259" key="1">
    <source>
        <dbReference type="Pfam" id="PF00535"/>
    </source>
</evidence>
<proteinExistence type="predicted"/>
<name>A0ABW3Y995_9ACTN</name>
<dbReference type="Pfam" id="PF00535">
    <property type="entry name" value="Glycos_transf_2"/>
    <property type="match status" value="1"/>
</dbReference>
<dbReference type="InterPro" id="IPR001173">
    <property type="entry name" value="Glyco_trans_2-like"/>
</dbReference>
<dbReference type="PANTHER" id="PTHR43685">
    <property type="entry name" value="GLYCOSYLTRANSFERASE"/>
    <property type="match status" value="1"/>
</dbReference>
<keyword evidence="3" id="KW-1185">Reference proteome</keyword>
<dbReference type="InterPro" id="IPR029044">
    <property type="entry name" value="Nucleotide-diphossugar_trans"/>
</dbReference>
<dbReference type="Gene3D" id="3.90.550.10">
    <property type="entry name" value="Spore Coat Polysaccharide Biosynthesis Protein SpsA, Chain A"/>
    <property type="match status" value="1"/>
</dbReference>
<protein>
    <submittedName>
        <fullName evidence="2">Glycosyltransferase family 2 protein</fullName>
    </submittedName>
</protein>
<gene>
    <name evidence="2" type="ORF">ACFQ4H_01075</name>
</gene>
<dbReference type="PANTHER" id="PTHR43685:SF2">
    <property type="entry name" value="GLYCOSYLTRANSFERASE 2-LIKE DOMAIN-CONTAINING PROTEIN"/>
    <property type="match status" value="1"/>
</dbReference>
<dbReference type="SUPFAM" id="SSF53448">
    <property type="entry name" value="Nucleotide-diphospho-sugar transferases"/>
    <property type="match status" value="1"/>
</dbReference>
<dbReference type="RefSeq" id="WP_377565802.1">
    <property type="nucleotide sequence ID" value="NZ_JBHTMP010000001.1"/>
</dbReference>
<sequence>MAGRASAGGGEIQLTAGSEAAPHTHISIVTAVHPQRTEYLTETAESIAVARDSLGDHGIGIEWCLVVDGPGVDRSTVDKAGADHVLQLPITQGVSAARNHALALSSGDWVFPLDADDMLDVDGFTALATTRLADDIVWVATNRCWLDDRSRTPRWIEEPRRWRRYQLEEEWTSPFPFHPNNIMVRRSIALATFGWPGLGVNEDVAFCLTAAAAGPGLTLPTLTVLYRRWSGQTIVRPGYHESKVHSFATIEAAVNARRGRTGMPPIRAPRPSPH</sequence>
<reference evidence="3" key="1">
    <citation type="journal article" date="2019" name="Int. J. Syst. Evol. Microbiol.">
        <title>The Global Catalogue of Microorganisms (GCM) 10K type strain sequencing project: providing services to taxonomists for standard genome sequencing and annotation.</title>
        <authorList>
            <consortium name="The Broad Institute Genomics Platform"/>
            <consortium name="The Broad Institute Genome Sequencing Center for Infectious Disease"/>
            <person name="Wu L."/>
            <person name="Ma J."/>
        </authorList>
    </citation>
    <scope>NUCLEOTIDE SEQUENCE [LARGE SCALE GENOMIC DNA]</scope>
    <source>
        <strain evidence="3">JCM 31037</strain>
    </source>
</reference>
<feature type="domain" description="Glycosyltransferase 2-like" evidence="1">
    <location>
        <begin position="38"/>
        <end position="188"/>
    </location>
</feature>
<organism evidence="2 3">
    <name type="scientific">Micromonospora sonneratiae</name>
    <dbReference type="NCBI Taxonomy" id="1184706"/>
    <lineage>
        <taxon>Bacteria</taxon>
        <taxon>Bacillati</taxon>
        <taxon>Actinomycetota</taxon>
        <taxon>Actinomycetes</taxon>
        <taxon>Micromonosporales</taxon>
        <taxon>Micromonosporaceae</taxon>
        <taxon>Micromonospora</taxon>
    </lineage>
</organism>
<evidence type="ECO:0000313" key="3">
    <source>
        <dbReference type="Proteomes" id="UP001597260"/>
    </source>
</evidence>
<evidence type="ECO:0000313" key="2">
    <source>
        <dbReference type="EMBL" id="MFD1319673.1"/>
    </source>
</evidence>